<accession>A0A5J5J873</accession>
<name>A0A5J5J873_9MICO</name>
<reference evidence="2" key="1">
    <citation type="submission" date="2019-09" db="EMBL/GenBank/DDBJ databases">
        <title>Mumia zhuanghuii sp. nov. isolated from the intestinal contents of plateau pika (Ochotona curzoniae) in the Qinghai-Tibet plateau of China.</title>
        <authorList>
            <person name="Tian Z."/>
        </authorList>
    </citation>
    <scope>NUCLEOTIDE SEQUENCE [LARGE SCALE GENOMIC DNA]</scope>
    <source>
        <strain evidence="2">JCM 30598</strain>
    </source>
</reference>
<dbReference type="EMBL" id="VYSA01000001">
    <property type="protein sequence ID" value="KAA9110988.1"/>
    <property type="molecule type" value="Genomic_DNA"/>
</dbReference>
<protein>
    <submittedName>
        <fullName evidence="1">Uncharacterized protein</fullName>
    </submittedName>
</protein>
<dbReference type="Proteomes" id="UP000325827">
    <property type="component" value="Unassembled WGS sequence"/>
</dbReference>
<organism evidence="1 2">
    <name type="scientific">Microbacterium rhizomatis</name>
    <dbReference type="NCBI Taxonomy" id="1631477"/>
    <lineage>
        <taxon>Bacteria</taxon>
        <taxon>Bacillati</taxon>
        <taxon>Actinomycetota</taxon>
        <taxon>Actinomycetes</taxon>
        <taxon>Micrococcales</taxon>
        <taxon>Microbacteriaceae</taxon>
        <taxon>Microbacterium</taxon>
    </lineage>
</organism>
<sequence>MTAHFLFARFHSPDQRAAVDWLRNAEDIVADHSGVRAPESDRSLAGPVLAWRLVSDNQREIARGCRLYRHERAAMADIAALLQSQPELEVRAATAARVRSTGWFVTRADELVMMSARRYENRSAARKAGALALRLIGELAAAEDAPRDIEELIS</sequence>
<gene>
    <name evidence="1" type="ORF">F6B43_05045</name>
</gene>
<evidence type="ECO:0000313" key="2">
    <source>
        <dbReference type="Proteomes" id="UP000325827"/>
    </source>
</evidence>
<dbReference type="RefSeq" id="WP_150447760.1">
    <property type="nucleotide sequence ID" value="NZ_VYSA01000001.1"/>
</dbReference>
<dbReference type="AlphaFoldDB" id="A0A5J5J873"/>
<keyword evidence="2" id="KW-1185">Reference proteome</keyword>
<dbReference type="OrthoDB" id="5080348at2"/>
<comment type="caution">
    <text evidence="1">The sequence shown here is derived from an EMBL/GenBank/DDBJ whole genome shotgun (WGS) entry which is preliminary data.</text>
</comment>
<evidence type="ECO:0000313" key="1">
    <source>
        <dbReference type="EMBL" id="KAA9110988.1"/>
    </source>
</evidence>
<proteinExistence type="predicted"/>